<organism evidence="2 3">
    <name type="scientific">Macleaya cordata</name>
    <name type="common">Five-seeded plume-poppy</name>
    <name type="synonym">Bocconia cordata</name>
    <dbReference type="NCBI Taxonomy" id="56857"/>
    <lineage>
        <taxon>Eukaryota</taxon>
        <taxon>Viridiplantae</taxon>
        <taxon>Streptophyta</taxon>
        <taxon>Embryophyta</taxon>
        <taxon>Tracheophyta</taxon>
        <taxon>Spermatophyta</taxon>
        <taxon>Magnoliopsida</taxon>
        <taxon>Ranunculales</taxon>
        <taxon>Papaveraceae</taxon>
        <taxon>Papaveroideae</taxon>
        <taxon>Macleaya</taxon>
    </lineage>
</organism>
<feature type="domain" description="Sacsin/Nov" evidence="1">
    <location>
        <begin position="31"/>
        <end position="147"/>
    </location>
</feature>
<dbReference type="FunCoup" id="A0A200QGV4">
    <property type="interactions" value="82"/>
</dbReference>
<dbReference type="OrthoDB" id="1262810at2759"/>
<dbReference type="Pfam" id="PF25794">
    <property type="entry name" value="SACS"/>
    <property type="match status" value="1"/>
</dbReference>
<dbReference type="InterPro" id="IPR036890">
    <property type="entry name" value="HATPase_C_sf"/>
</dbReference>
<keyword evidence="3" id="KW-1185">Reference proteome</keyword>
<dbReference type="InterPro" id="IPR052957">
    <property type="entry name" value="Auxin_embryo_med"/>
</dbReference>
<dbReference type="NCBIfam" id="NF047352">
    <property type="entry name" value="P_loop_sacsin"/>
    <property type="match status" value="1"/>
</dbReference>
<accession>A0A200QGV4</accession>
<sequence>MAAITPTPKEHIEEIRTLKFSIGGEQNRLTEDLHHAVKNLSAELYAKDVHFLMEIIQNAEDNEYLDGVKPSLEFVVTSRDITATGAPATLLVFNNEKGFSPKNIESICSVGRSTKKGQRQRGYIGEKGIGFKSVFLITAQPYIFSNGYQIKFSEEPCPHCNVGYIVPEWVEEHPTVADIKKIYGSANSLPTTTIVLPLKPDKVQPVKQQLSSIHPEVLLFLSKIKRLSVREHNENPKLNTVCAVSITSETDFVTRRNVAAESFTLHLSADENSDENETECSYHMWRQRFPVKQENKVDRRMEVEEWVITLAFPIGQRLNRGMSSPGIYAFLPTEMVTNFPFIIQADFVLASSRETILLDNKWNQGILDCVPSAFVNAFISLIKSCEAAPLFTLAPMFQFLPVNTSSYPKLNTVRDSIKEKLMEENIVPSESNSEQKFFYKSREVGRILPSFWSILMKARKQGVSLHNLSSHGKYALSSAFDRTAYDHILDFLEVKQMDNEWYSKCIRSSNLVLGVSEDVYMEVLSFLFDNWGSRFQNTNIKNIPLLKYVGQDGNVSLWSINEATATYGARICLSNDYSNISWLIDWNNEFRCYPSRYFMPKATQEALQIYSKRETVKEWLIRNAEVSVFSVFEYANLLFNSINSGGRRLVIASAQFLYHSLTQNYLSNREVDQLCKKMPLVDNYGSVTTQRSVVLVPANGSNWVGLIGSNPWRGRNYVELAEDYFHAGSFAGLYTKEKQLMEFMKSHIDASDIPNLCPPDDGFPTVSSPLTKENTFLLLDWIRNLRHSGNLMDGKFLRCIKEGCWLRTCLGDSVSYRPPSQSFLLSNARGTLLQNGSELVDIPLVDQLFYGSKISGYKEELKAIGVMFDFGEACQFMGKRLMSLAAHSNLTRSNVFSILKFIRLLREKYLPLEDFIKSIKEGRWLRTRNGDRSPVGSILFDSEWKAASQISNLPFIDHDYYGDEIFSFRVELELLGVIVGFKENYQLVADFFRMPASVTVGASLLILQCIRKASSSVDLVRKLKEIRWLETSVGSRKWPSECYLFNSEWGSLLQIFNGFPYINEAFYGPNIVSYKNELKKLGVVVDFEEAAKVFSGQFKQHASSSSITKENVLLLLACYRQLKNTSYRFPMELNKCIREEKWLKTRLGPRSPNDSILFNSDWGYLSPIVSLPFIDDSDKCYGSAIQEYKDELKAFGVVVDFKDGSKFVVKGLNIPQNPSDVVPTSALSLLKCIQILLEEKSGSLPKEFLERVNSKRWLKTHMGYRSPGMCLLFDSKWSSFLQREDGPFIEEEFYSSKISSYFKELNAIGVTVDVKFGCPLIASQLESHSQLTVITRIYKYLFEFNWEPDNKAASWIFIPNGSNTGEWVSSEKCVLHDKDDLFGLQLHVLEKHYEKKLLDFFCIAFGVRRNPCIDDYCKLWNEWESSKQQLTSAECRAFWLYVAKNWNSKSERLLSEKLVKLPVSTDSGAILLYDKQEILIPDDLQLQDIFEKASSDPLFVWYPQPSFPSVTKSKLNEIYSNIGVRTISESVHKNESSVLDNAELKQVNSRGTFIKRDMIRIILAFLADPSLEMDSEKRHQMVKYLLDLMVFETDEPITVSYGLKLSSGSILNVEVSRMIRWERENMKLFTQKMDRSSSGHKANIEYATYFSEVIAEGLLWEKADQIAGLSELIKLGWLLDFEEAAISFLLKTTNLQLFFEDEEFLNSAFHSD</sequence>
<dbReference type="InParanoid" id="A0A200QGV4"/>
<dbReference type="InterPro" id="IPR058210">
    <property type="entry name" value="SACS/Nov_dom"/>
</dbReference>
<dbReference type="Gene3D" id="3.30.565.10">
    <property type="entry name" value="Histidine kinase-like ATPase, C-terminal domain"/>
    <property type="match status" value="1"/>
</dbReference>
<dbReference type="STRING" id="56857.A0A200QGV4"/>
<dbReference type="OMA" id="GWYAKCI"/>
<reference evidence="2 3" key="1">
    <citation type="journal article" date="2017" name="Mol. Plant">
        <title>The Genome of Medicinal Plant Macleaya cordata Provides New Insights into Benzylisoquinoline Alkaloids Metabolism.</title>
        <authorList>
            <person name="Liu X."/>
            <person name="Liu Y."/>
            <person name="Huang P."/>
            <person name="Ma Y."/>
            <person name="Qing Z."/>
            <person name="Tang Q."/>
            <person name="Cao H."/>
            <person name="Cheng P."/>
            <person name="Zheng Y."/>
            <person name="Yuan Z."/>
            <person name="Zhou Y."/>
            <person name="Liu J."/>
            <person name="Tang Z."/>
            <person name="Zhuo Y."/>
            <person name="Zhang Y."/>
            <person name="Yu L."/>
            <person name="Huang J."/>
            <person name="Yang P."/>
            <person name="Peng Q."/>
            <person name="Zhang J."/>
            <person name="Jiang W."/>
            <person name="Zhang Z."/>
            <person name="Lin K."/>
            <person name="Ro D.K."/>
            <person name="Chen X."/>
            <person name="Xiong X."/>
            <person name="Shang Y."/>
            <person name="Huang S."/>
            <person name="Zeng J."/>
        </authorList>
    </citation>
    <scope>NUCLEOTIDE SEQUENCE [LARGE SCALE GENOMIC DNA]</scope>
    <source>
        <strain evidence="3">cv. BLH2017</strain>
        <tissue evidence="2">Root</tissue>
    </source>
</reference>
<gene>
    <name evidence="2" type="ORF">BVC80_9101g156</name>
</gene>
<protein>
    <recommendedName>
        <fullName evidence="1">Sacsin/Nov domain-containing protein</fullName>
    </recommendedName>
</protein>
<dbReference type="EMBL" id="MVGT01002051">
    <property type="protein sequence ID" value="OVA09627.1"/>
    <property type="molecule type" value="Genomic_DNA"/>
</dbReference>
<dbReference type="PANTHER" id="PTHR32387">
    <property type="entry name" value="WU:FJ29H11"/>
    <property type="match status" value="1"/>
</dbReference>
<dbReference type="Proteomes" id="UP000195402">
    <property type="component" value="Unassembled WGS sequence"/>
</dbReference>
<dbReference type="PANTHER" id="PTHR32387:SF3">
    <property type="entry name" value="ATP_DNA BINDING PROTEIN"/>
    <property type="match status" value="1"/>
</dbReference>
<evidence type="ECO:0000313" key="2">
    <source>
        <dbReference type="EMBL" id="OVA09627.1"/>
    </source>
</evidence>
<evidence type="ECO:0000259" key="1">
    <source>
        <dbReference type="Pfam" id="PF25794"/>
    </source>
</evidence>
<comment type="caution">
    <text evidence="2">The sequence shown here is derived from an EMBL/GenBank/DDBJ whole genome shotgun (WGS) entry which is preliminary data.</text>
</comment>
<dbReference type="SUPFAM" id="SSF55874">
    <property type="entry name" value="ATPase domain of HSP90 chaperone/DNA topoisomerase II/histidine kinase"/>
    <property type="match status" value="1"/>
</dbReference>
<evidence type="ECO:0000313" key="3">
    <source>
        <dbReference type="Proteomes" id="UP000195402"/>
    </source>
</evidence>
<name>A0A200QGV4_MACCD</name>
<proteinExistence type="predicted"/>